<evidence type="ECO:0000256" key="2">
    <source>
        <dbReference type="PROSITE-ProRule" id="PRU00325"/>
    </source>
</evidence>
<evidence type="ECO:0000313" key="6">
    <source>
        <dbReference type="EMBL" id="SHJ50045.1"/>
    </source>
</evidence>
<keyword evidence="6" id="KW-0547">Nucleotide-binding</keyword>
<keyword evidence="6" id="KW-0347">Helicase</keyword>
<dbReference type="Proteomes" id="UP000184386">
    <property type="component" value="Unassembled WGS sequence"/>
</dbReference>
<dbReference type="CDD" id="cd18793">
    <property type="entry name" value="SF2_C_SNF"/>
    <property type="match status" value="1"/>
</dbReference>
<dbReference type="GO" id="GO:0004386">
    <property type="term" value="F:helicase activity"/>
    <property type="evidence" value="ECO:0007669"/>
    <property type="project" value="UniProtKB-KW"/>
</dbReference>
<keyword evidence="2" id="KW-0863">Zinc-finger</keyword>
<dbReference type="InterPro" id="IPR007527">
    <property type="entry name" value="Znf_SWIM"/>
</dbReference>
<dbReference type="EMBL" id="FRAC01000006">
    <property type="protein sequence ID" value="SHJ50045.1"/>
    <property type="molecule type" value="Genomic_DNA"/>
</dbReference>
<dbReference type="STRING" id="1121322.SAMN02745136_00201"/>
<protein>
    <submittedName>
        <fullName evidence="6">Helicase conserved C-terminal domain-containing protein</fullName>
    </submittedName>
</protein>
<dbReference type="InterPro" id="IPR014001">
    <property type="entry name" value="Helicase_ATP-bd"/>
</dbReference>
<keyword evidence="1" id="KW-0378">Hydrolase</keyword>
<dbReference type="GO" id="GO:0016787">
    <property type="term" value="F:hydrolase activity"/>
    <property type="evidence" value="ECO:0007669"/>
    <property type="project" value="UniProtKB-KW"/>
</dbReference>
<dbReference type="InterPro" id="IPR001650">
    <property type="entry name" value="Helicase_C-like"/>
</dbReference>
<sequence>MIRLSRMEIRNLASSETAYARGLQDYKQNCIVNATWSGHKNQYRITVKDTFEYQVIIQVFEDGSFDYKCNCPEHIKDNGACRHVVAALFFVLNYVERSMMEEPENPEEKLVYQILGYFNNQEEAITKGETFHIKPTLSIPSIIRSDVGAALLSLRVGNHHYYKVQTVKKFLSDMYNKETIVIGKEFKFIPGESKFDKHSQKILDYIMEIYEIQEGIDKLFYSRLFSKTNIILTKNMLFRLLTLLEGMDFSLELYGKTYEEIQFRQENPLLNYDLSLEEDGITMDYAENSGVIPIMQSGELLFFKDCIYKPTKRFLNNYLPFYNNLGVNKEALIFKGQNKNKFLETVLPRITETLKLNVPKEIKDRFIVADLEPVVYLDRSKNSIHAELKFRYGTYEFNAFDNAAIDNFIIVRQPEKEENCIEFLEKLGFQPKQHGFLMRNDDEIYQFLTSSIKELAEFCELYYSEAFKKIGIKAPGNVKAGLRVGNGLNLLEMDLNYEGIPGEELKEMFRSFRLKKKYYRLKDGSFINLEDDNISGVWDVLNNLGVTGDMNGETVSIPKSAAVYLNNVLDTNKFQVVKEESFNRLVEAIVNPSSIEYEIPKGIQAELRGYQVIGFKWLMTLSTNQLGGILADDMGLGKTLQTIVYIAAVKETKPDKKFLIVCPSSLTYNWQDEIENFAPMLRTAVVTGSPKERQELIENTGEVDVLITSYPLIRRDISFYQLHCFHTVFIDEAQYIKNADSLNAKSVKLLEAEHRFALTGTPIENSLSELWSIFDFIMPDYLFSHAKFVNQYEKPIMREEQGVLEDLNKRILPFILRRMKKDVLLELPDKVETKMLTDMLEEQRKIYMAYVENAKNEINIEIQEKGLQKSKLKILAALTRLRQICCHPGTFLENYSGGSGKLELLMEIITDCLANGHRILVFSQFTSMLSLIEKELEQSNIRSFYLEGSTKVKERNEFVKRFNQGEGEVFLISLKAGGTGLNLTGADTVIHYDPWWNPAVEDQATDRAYRIGQINSVHVIKLITKGTIEEKIYKLQLKKKNLSDSIIQSQEVFINSLTKEELEDIFS</sequence>
<feature type="domain" description="Helicase ATP-binding" evidence="4">
    <location>
        <begin position="619"/>
        <end position="780"/>
    </location>
</feature>
<dbReference type="GO" id="GO:0005524">
    <property type="term" value="F:ATP binding"/>
    <property type="evidence" value="ECO:0007669"/>
    <property type="project" value="InterPro"/>
</dbReference>
<name>A0A1M6JTH8_9FIRM</name>
<dbReference type="SUPFAM" id="SSF52540">
    <property type="entry name" value="P-loop containing nucleoside triphosphate hydrolases"/>
    <property type="match status" value="2"/>
</dbReference>
<dbReference type="PROSITE" id="PS51194">
    <property type="entry name" value="HELICASE_CTER"/>
    <property type="match status" value="1"/>
</dbReference>
<dbReference type="SMART" id="SM00490">
    <property type="entry name" value="HELICc"/>
    <property type="match status" value="1"/>
</dbReference>
<dbReference type="Pfam" id="PF00176">
    <property type="entry name" value="SNF2-rel_dom"/>
    <property type="match status" value="1"/>
</dbReference>
<organism evidence="6 7">
    <name type="scientific">Anaerocolumna jejuensis DSM 15929</name>
    <dbReference type="NCBI Taxonomy" id="1121322"/>
    <lineage>
        <taxon>Bacteria</taxon>
        <taxon>Bacillati</taxon>
        <taxon>Bacillota</taxon>
        <taxon>Clostridia</taxon>
        <taxon>Lachnospirales</taxon>
        <taxon>Lachnospiraceae</taxon>
        <taxon>Anaerocolumna</taxon>
    </lineage>
</organism>
<dbReference type="PANTHER" id="PTHR10799">
    <property type="entry name" value="SNF2/RAD54 HELICASE FAMILY"/>
    <property type="match status" value="1"/>
</dbReference>
<evidence type="ECO:0000313" key="7">
    <source>
        <dbReference type="Proteomes" id="UP000184386"/>
    </source>
</evidence>
<dbReference type="InterPro" id="IPR013663">
    <property type="entry name" value="Helicase_SWF/SNF/SWI_bac"/>
</dbReference>
<keyword evidence="6" id="KW-0067">ATP-binding</keyword>
<dbReference type="Gene3D" id="3.40.50.300">
    <property type="entry name" value="P-loop containing nucleotide triphosphate hydrolases"/>
    <property type="match status" value="1"/>
</dbReference>
<dbReference type="InterPro" id="IPR027417">
    <property type="entry name" value="P-loop_NTPase"/>
</dbReference>
<proteinExistence type="predicted"/>
<dbReference type="Gene3D" id="3.40.50.10810">
    <property type="entry name" value="Tandem AAA-ATPase domain"/>
    <property type="match status" value="1"/>
</dbReference>
<dbReference type="GO" id="GO:0008270">
    <property type="term" value="F:zinc ion binding"/>
    <property type="evidence" value="ECO:0007669"/>
    <property type="project" value="UniProtKB-KW"/>
</dbReference>
<dbReference type="FunFam" id="3.40.50.300:FF:000533">
    <property type="entry name" value="Helicase, Snf2 family"/>
    <property type="match status" value="1"/>
</dbReference>
<accession>A0A1M6JTH8</accession>
<dbReference type="CDD" id="cd18012">
    <property type="entry name" value="DEXQc_arch_SWI2_SNF2"/>
    <property type="match status" value="1"/>
</dbReference>
<dbReference type="PROSITE" id="PS51192">
    <property type="entry name" value="HELICASE_ATP_BIND_1"/>
    <property type="match status" value="1"/>
</dbReference>
<dbReference type="AlphaFoldDB" id="A0A1M6JTH8"/>
<dbReference type="InterPro" id="IPR038718">
    <property type="entry name" value="SNF2-like_sf"/>
</dbReference>
<evidence type="ECO:0000259" key="4">
    <source>
        <dbReference type="PROSITE" id="PS51192"/>
    </source>
</evidence>
<evidence type="ECO:0000259" key="3">
    <source>
        <dbReference type="PROSITE" id="PS50966"/>
    </source>
</evidence>
<dbReference type="InterPro" id="IPR000330">
    <property type="entry name" value="SNF2_N"/>
</dbReference>
<evidence type="ECO:0000259" key="5">
    <source>
        <dbReference type="PROSITE" id="PS51194"/>
    </source>
</evidence>
<feature type="domain" description="SWIM-type" evidence="3">
    <location>
        <begin position="53"/>
        <end position="92"/>
    </location>
</feature>
<dbReference type="SMART" id="SM00487">
    <property type="entry name" value="DEXDc"/>
    <property type="match status" value="1"/>
</dbReference>
<dbReference type="Pfam" id="PF08455">
    <property type="entry name" value="SNF2_assoc"/>
    <property type="match status" value="1"/>
</dbReference>
<feature type="domain" description="Helicase C-terminal" evidence="5">
    <location>
        <begin position="904"/>
        <end position="1058"/>
    </location>
</feature>
<gene>
    <name evidence="6" type="ORF">SAMN02745136_00201</name>
</gene>
<keyword evidence="2" id="KW-0862">Zinc</keyword>
<keyword evidence="2" id="KW-0479">Metal-binding</keyword>
<evidence type="ECO:0000256" key="1">
    <source>
        <dbReference type="ARBA" id="ARBA00022801"/>
    </source>
</evidence>
<dbReference type="PROSITE" id="PS50966">
    <property type="entry name" value="ZF_SWIM"/>
    <property type="match status" value="1"/>
</dbReference>
<reference evidence="6 7" key="1">
    <citation type="submission" date="2016-11" db="EMBL/GenBank/DDBJ databases">
        <authorList>
            <person name="Jaros S."/>
            <person name="Januszkiewicz K."/>
            <person name="Wedrychowicz H."/>
        </authorList>
    </citation>
    <scope>NUCLEOTIDE SEQUENCE [LARGE SCALE GENOMIC DNA]</scope>
    <source>
        <strain evidence="6 7">DSM 15929</strain>
    </source>
</reference>
<dbReference type="InterPro" id="IPR049730">
    <property type="entry name" value="SNF2/RAD54-like_C"/>
</dbReference>
<keyword evidence="7" id="KW-1185">Reference proteome</keyword>
<dbReference type="Pfam" id="PF00271">
    <property type="entry name" value="Helicase_C"/>
    <property type="match status" value="1"/>
</dbReference>